<reference evidence="1" key="2">
    <citation type="journal article" date="2015" name="Data Brief">
        <title>Shoot transcriptome of the giant reed, Arundo donax.</title>
        <authorList>
            <person name="Barrero R.A."/>
            <person name="Guerrero F.D."/>
            <person name="Moolhuijzen P."/>
            <person name="Goolsby J.A."/>
            <person name="Tidwell J."/>
            <person name="Bellgard S.E."/>
            <person name="Bellgard M.I."/>
        </authorList>
    </citation>
    <scope>NUCLEOTIDE SEQUENCE</scope>
    <source>
        <tissue evidence="1">Shoot tissue taken approximately 20 cm above the soil surface</tissue>
    </source>
</reference>
<reference evidence="1" key="1">
    <citation type="submission" date="2014-09" db="EMBL/GenBank/DDBJ databases">
        <authorList>
            <person name="Magalhaes I.L.F."/>
            <person name="Oliveira U."/>
            <person name="Santos F.R."/>
            <person name="Vidigal T.H.D.A."/>
            <person name="Brescovit A.D."/>
            <person name="Santos A.J."/>
        </authorList>
    </citation>
    <scope>NUCLEOTIDE SEQUENCE</scope>
    <source>
        <tissue evidence="1">Shoot tissue taken approximately 20 cm above the soil surface</tissue>
    </source>
</reference>
<evidence type="ECO:0000313" key="1">
    <source>
        <dbReference type="EMBL" id="JAD90864.1"/>
    </source>
</evidence>
<protein>
    <submittedName>
        <fullName evidence="1">Uncharacterized protein</fullName>
    </submittedName>
</protein>
<name>A0A0A9DQK1_ARUDO</name>
<dbReference type="AlphaFoldDB" id="A0A0A9DQK1"/>
<dbReference type="EMBL" id="GBRH01207031">
    <property type="protein sequence ID" value="JAD90864.1"/>
    <property type="molecule type" value="Transcribed_RNA"/>
</dbReference>
<organism evidence="1">
    <name type="scientific">Arundo donax</name>
    <name type="common">Giant reed</name>
    <name type="synonym">Donax arundinaceus</name>
    <dbReference type="NCBI Taxonomy" id="35708"/>
    <lineage>
        <taxon>Eukaryota</taxon>
        <taxon>Viridiplantae</taxon>
        <taxon>Streptophyta</taxon>
        <taxon>Embryophyta</taxon>
        <taxon>Tracheophyta</taxon>
        <taxon>Spermatophyta</taxon>
        <taxon>Magnoliopsida</taxon>
        <taxon>Liliopsida</taxon>
        <taxon>Poales</taxon>
        <taxon>Poaceae</taxon>
        <taxon>PACMAD clade</taxon>
        <taxon>Arundinoideae</taxon>
        <taxon>Arundineae</taxon>
        <taxon>Arundo</taxon>
    </lineage>
</organism>
<proteinExistence type="predicted"/>
<sequence length="75" mass="8933">MLPESIGCKNDELISWLYLVHSNCWIRTKKWSPESLLEAELAVQRFSIEFRFLQIYISNRPCYLYDTLHTPNVVL</sequence>
<accession>A0A0A9DQK1</accession>